<comment type="caution">
    <text evidence="3">The sequence shown here is derived from an EMBL/GenBank/DDBJ whole genome shotgun (WGS) entry which is preliminary data.</text>
</comment>
<evidence type="ECO:0000313" key="4">
    <source>
        <dbReference type="Proteomes" id="UP000265618"/>
    </source>
</evidence>
<feature type="transmembrane region" description="Helical" evidence="2">
    <location>
        <begin position="31"/>
        <end position="52"/>
    </location>
</feature>
<feature type="region of interest" description="Disordered" evidence="1">
    <location>
        <begin position="415"/>
        <end position="450"/>
    </location>
</feature>
<keyword evidence="2" id="KW-0812">Transmembrane</keyword>
<feature type="compositionally biased region" description="Basic and acidic residues" evidence="1">
    <location>
        <begin position="428"/>
        <end position="437"/>
    </location>
</feature>
<feature type="compositionally biased region" description="Polar residues" evidence="1">
    <location>
        <begin position="415"/>
        <end position="424"/>
    </location>
</feature>
<dbReference type="AlphaFoldDB" id="A0A9K3D2N6"/>
<dbReference type="Proteomes" id="UP000265618">
    <property type="component" value="Unassembled WGS sequence"/>
</dbReference>
<evidence type="ECO:0000256" key="2">
    <source>
        <dbReference type="SAM" id="Phobius"/>
    </source>
</evidence>
<keyword evidence="4" id="KW-1185">Reference proteome</keyword>
<protein>
    <recommendedName>
        <fullName evidence="5">Transmembrane protein</fullName>
    </recommendedName>
</protein>
<feature type="transmembrane region" description="Helical" evidence="2">
    <location>
        <begin position="64"/>
        <end position="84"/>
    </location>
</feature>
<proteinExistence type="predicted"/>
<feature type="non-terminal residue" evidence="3">
    <location>
        <position position="1"/>
    </location>
</feature>
<evidence type="ECO:0000256" key="1">
    <source>
        <dbReference type="SAM" id="MobiDB-lite"/>
    </source>
</evidence>
<keyword evidence="2" id="KW-0472">Membrane</keyword>
<name>A0A9K3D2N6_9EUKA</name>
<feature type="region of interest" description="Disordered" evidence="1">
    <location>
        <begin position="333"/>
        <end position="354"/>
    </location>
</feature>
<accession>A0A9K3D2N6</accession>
<gene>
    <name evidence="3" type="ORF">KIPB_009104</name>
</gene>
<organism evidence="3 4">
    <name type="scientific">Kipferlia bialata</name>
    <dbReference type="NCBI Taxonomy" id="797122"/>
    <lineage>
        <taxon>Eukaryota</taxon>
        <taxon>Metamonada</taxon>
        <taxon>Carpediemonas-like organisms</taxon>
        <taxon>Kipferlia</taxon>
    </lineage>
</organism>
<evidence type="ECO:0008006" key="5">
    <source>
        <dbReference type="Google" id="ProtNLM"/>
    </source>
</evidence>
<dbReference type="EMBL" id="BDIP01002990">
    <property type="protein sequence ID" value="GIQ87125.1"/>
    <property type="molecule type" value="Genomic_DNA"/>
</dbReference>
<sequence>TLVAYPVSMYDDTASRSAAISSDIVASVLDLPLATLVSLSLCIVLVLFDGALSLWGMGRSALQSAVLHSISPVLLLLVAMGHTVSESDLATYPVTLYTLIFLAVLVVYRLGSGMAGDRTARQCRAKGQETLKRRLSGDVELESQREAEQEIDGSPSKLARRFVQSHSETINKAMGPASPVPSASLSLQRVNSGLIMRPVEMQSGMPLDSYTLEPVIRSMLDAMHNRYRQEVKVQMQEEMAGQWVAAQPVSDLEAGGAAPLTRVNSMQMDVYNTHHTLSRIDPFAAIKECLSASAPVSHPVSSVPMTHISLEGEGEGESHGDGDMFTVDIEGLEGERPVETEEEETQSTEGEREREDALILEAEPEPDTLDVTPSTPVSPAPALSIAPSPVLVSTTTASDQALSSPLIEVIRMSPKSETPRQTFPDTLDTERETHTAREEEETSETLEEQVSLPASLAVSGVRPIVSPVRKCKIHE</sequence>
<feature type="transmembrane region" description="Helical" evidence="2">
    <location>
        <begin position="90"/>
        <end position="111"/>
    </location>
</feature>
<feature type="compositionally biased region" description="Acidic residues" evidence="1">
    <location>
        <begin position="438"/>
        <end position="447"/>
    </location>
</feature>
<keyword evidence="2" id="KW-1133">Transmembrane helix</keyword>
<reference evidence="3 4" key="1">
    <citation type="journal article" date="2018" name="PLoS ONE">
        <title>The draft genome of Kipferlia bialata reveals reductive genome evolution in fornicate parasites.</title>
        <authorList>
            <person name="Tanifuji G."/>
            <person name="Takabayashi S."/>
            <person name="Kume K."/>
            <person name="Takagi M."/>
            <person name="Nakayama T."/>
            <person name="Kamikawa R."/>
            <person name="Inagaki Y."/>
            <person name="Hashimoto T."/>
        </authorList>
    </citation>
    <scope>NUCLEOTIDE SEQUENCE [LARGE SCALE GENOMIC DNA]</scope>
    <source>
        <strain evidence="3">NY0173</strain>
    </source>
</reference>
<evidence type="ECO:0000313" key="3">
    <source>
        <dbReference type="EMBL" id="GIQ87125.1"/>
    </source>
</evidence>